<organism evidence="1">
    <name type="scientific">Tanacetum cinerariifolium</name>
    <name type="common">Dalmatian daisy</name>
    <name type="synonym">Chrysanthemum cinerariifolium</name>
    <dbReference type="NCBI Taxonomy" id="118510"/>
    <lineage>
        <taxon>Eukaryota</taxon>
        <taxon>Viridiplantae</taxon>
        <taxon>Streptophyta</taxon>
        <taxon>Embryophyta</taxon>
        <taxon>Tracheophyta</taxon>
        <taxon>Spermatophyta</taxon>
        <taxon>Magnoliopsida</taxon>
        <taxon>eudicotyledons</taxon>
        <taxon>Gunneridae</taxon>
        <taxon>Pentapetalae</taxon>
        <taxon>asterids</taxon>
        <taxon>campanulids</taxon>
        <taxon>Asterales</taxon>
        <taxon>Asteraceae</taxon>
        <taxon>Asteroideae</taxon>
        <taxon>Anthemideae</taxon>
        <taxon>Anthemidinae</taxon>
        <taxon>Tanacetum</taxon>
    </lineage>
</organism>
<proteinExistence type="predicted"/>
<evidence type="ECO:0000313" key="1">
    <source>
        <dbReference type="EMBL" id="GEU83124.1"/>
    </source>
</evidence>
<accession>A0A6L2NEZ4</accession>
<protein>
    <submittedName>
        <fullName evidence="1">Uncharacterized protein</fullName>
    </submittedName>
</protein>
<dbReference type="AlphaFoldDB" id="A0A6L2NEZ4"/>
<name>A0A6L2NEZ4_TANCI</name>
<sequence length="366" mass="43634">MRILSVVSLKTYERYGYTFLKEIVLRRADYNEYKISKADFKKLYPNDFEDMYLLYLQGQLNHLFGVDEVYLFNAVNLWIRNIVIKKRVEDLQIGIESYQTKLNLTQPDCDASDFLFKEYYTIISKPRAVIYKDRNEQKMMMRETEVHKFSDGTLNRILDKLDHMVKDFKLFKYMKTRICSDDDKRGSKEFMDVIERGLKIRRIFMSLESFVVEVRSSLRSLKPKRTIESRAKRSSNNLTRILYYFTCPSHNVKTRIIIRFIRIILVEVEKSVGDVKESKKTKRKKNKGKGLLIENTIRSAVKNAEYDDDFIFENSRLFIARAAEQTESFDDDIVFSFEKTIRCYQLPMCFYEDCLLESNYRTCCVM</sequence>
<reference evidence="1" key="1">
    <citation type="journal article" date="2019" name="Sci. Rep.">
        <title>Draft genome of Tanacetum cinerariifolium, the natural source of mosquito coil.</title>
        <authorList>
            <person name="Yamashiro T."/>
            <person name="Shiraishi A."/>
            <person name="Satake H."/>
            <person name="Nakayama K."/>
        </authorList>
    </citation>
    <scope>NUCLEOTIDE SEQUENCE</scope>
</reference>
<comment type="caution">
    <text evidence="1">The sequence shown here is derived from an EMBL/GenBank/DDBJ whole genome shotgun (WGS) entry which is preliminary data.</text>
</comment>
<gene>
    <name evidence="1" type="ORF">Tci_055102</name>
</gene>
<dbReference type="EMBL" id="BKCJ010008620">
    <property type="protein sequence ID" value="GEU83124.1"/>
    <property type="molecule type" value="Genomic_DNA"/>
</dbReference>